<evidence type="ECO:0000259" key="2">
    <source>
        <dbReference type="Pfam" id="PF13439"/>
    </source>
</evidence>
<sequence length="366" mass="40814">MRIGLDYRPAAGYSNSGIGRQNLALEDALRANPQVSLQLFGVAPEDHPLRRRVHCPRWGAPLQGVHRLPNRLRFEGGFLPEALREAEVELYICNFNMGLPLGRKPKNLRYVLQLHDLFQLTLTNSHGSRLKERVYGLTDKLSIGHSVKQADRIWTPSQYTADELVKLFPQARDKVRVLPNLVTGFQGEPADIRDLQLPERYWLAVGTREPRKNIPWFVAAWQAARQQSPDVPELVLIGAPEHLPSELRAVHGLHFLSDLSDSQLHGVYRKAQRLWQPSYAEGFGLPVIEALSVGTPVAVASGSALDEITPAGSPRFSPTDSAALSQLMVQLASAPPEDPAPLKAWAAGYAEDAYRQRFNELLEELK</sequence>
<proteinExistence type="predicted"/>
<protein>
    <submittedName>
        <fullName evidence="3">Glycosyl transferase, group 1 family protein</fullName>
    </submittedName>
</protein>
<name>A0A2C9EQV1_PSEPH</name>
<evidence type="ECO:0000256" key="1">
    <source>
        <dbReference type="ARBA" id="ARBA00022679"/>
    </source>
</evidence>
<gene>
    <name evidence="3" type="ORF">PFLCHA0_c42780</name>
</gene>
<dbReference type="Pfam" id="PF13692">
    <property type="entry name" value="Glyco_trans_1_4"/>
    <property type="match status" value="1"/>
</dbReference>
<dbReference type="HOGENOM" id="CLU_009583_27_6_6"/>
<dbReference type="GeneID" id="57477282"/>
<reference evidence="4" key="1">
    <citation type="journal article" date="2014" name="Genome Announc.">
        <title>Full-genome sequence of the plant growth-promoting bacterium Pseudomonas protegens CHA0.</title>
        <authorList>
            <person name="Jousset A."/>
            <person name="Schuldes J."/>
            <person name="Keel C."/>
            <person name="Maurhofer M."/>
            <person name="Daniel R."/>
            <person name="Scheu S."/>
            <person name="Thuermer A."/>
        </authorList>
    </citation>
    <scope>NUCLEOTIDE SEQUENCE [LARGE SCALE GENOMIC DNA]</scope>
    <source>
        <strain evidence="4">DSM 19095 / LMG 27888 / CFBP 6595 / CHA0</strain>
    </source>
</reference>
<dbReference type="InterPro" id="IPR028098">
    <property type="entry name" value="Glyco_trans_4-like_N"/>
</dbReference>
<dbReference type="SUPFAM" id="SSF53756">
    <property type="entry name" value="UDP-Glycosyltransferase/glycogen phosphorylase"/>
    <property type="match status" value="1"/>
</dbReference>
<organism evidence="3 4">
    <name type="scientific">Pseudomonas protegens (strain DSM 19095 / LMG 27888 / CFBP 6595 / CHA0)</name>
    <dbReference type="NCBI Taxonomy" id="1124983"/>
    <lineage>
        <taxon>Bacteria</taxon>
        <taxon>Pseudomonadati</taxon>
        <taxon>Pseudomonadota</taxon>
        <taxon>Gammaproteobacteria</taxon>
        <taxon>Pseudomonadales</taxon>
        <taxon>Pseudomonadaceae</taxon>
        <taxon>Pseudomonas</taxon>
    </lineage>
</organism>
<dbReference type="CDD" id="cd03809">
    <property type="entry name" value="GT4_MtfB-like"/>
    <property type="match status" value="1"/>
</dbReference>
<feature type="domain" description="Glycosyltransferase subfamily 4-like N-terminal" evidence="2">
    <location>
        <begin position="17"/>
        <end position="182"/>
    </location>
</feature>
<dbReference type="AlphaFoldDB" id="A0A2C9EQV1"/>
<dbReference type="PANTHER" id="PTHR46401:SF2">
    <property type="entry name" value="GLYCOSYLTRANSFERASE WBBK-RELATED"/>
    <property type="match status" value="1"/>
</dbReference>
<dbReference type="RefSeq" id="WP_015636508.1">
    <property type="nucleotide sequence ID" value="NC_021237.1"/>
</dbReference>
<dbReference type="Proteomes" id="UP000013940">
    <property type="component" value="Chromosome"/>
</dbReference>
<dbReference type="KEGG" id="pprc:PFLCHA0_c42780"/>
<dbReference type="Gene3D" id="3.40.50.2000">
    <property type="entry name" value="Glycogen Phosphorylase B"/>
    <property type="match status" value="2"/>
</dbReference>
<dbReference type="PANTHER" id="PTHR46401">
    <property type="entry name" value="GLYCOSYLTRANSFERASE WBBK-RELATED"/>
    <property type="match status" value="1"/>
</dbReference>
<dbReference type="GO" id="GO:0016757">
    <property type="term" value="F:glycosyltransferase activity"/>
    <property type="evidence" value="ECO:0007669"/>
    <property type="project" value="TreeGrafter"/>
</dbReference>
<dbReference type="Pfam" id="PF13439">
    <property type="entry name" value="Glyco_transf_4"/>
    <property type="match status" value="1"/>
</dbReference>
<evidence type="ECO:0000313" key="4">
    <source>
        <dbReference type="Proteomes" id="UP000013940"/>
    </source>
</evidence>
<keyword evidence="1 3" id="KW-0808">Transferase</keyword>
<dbReference type="eggNOG" id="COG0438">
    <property type="taxonomic scope" value="Bacteria"/>
</dbReference>
<dbReference type="EMBL" id="CP003190">
    <property type="protein sequence ID" value="AGL86037.1"/>
    <property type="molecule type" value="Genomic_DNA"/>
</dbReference>
<accession>A0A2C9EQV1</accession>
<dbReference type="GO" id="GO:0009103">
    <property type="term" value="P:lipopolysaccharide biosynthetic process"/>
    <property type="evidence" value="ECO:0007669"/>
    <property type="project" value="TreeGrafter"/>
</dbReference>
<evidence type="ECO:0000313" key="3">
    <source>
        <dbReference type="EMBL" id="AGL86037.1"/>
    </source>
</evidence>